<protein>
    <submittedName>
        <fullName evidence="7">D-3-phosphoglycerate dehydrogenase</fullName>
        <ecNumber evidence="7">1.1.1.95</ecNumber>
    </submittedName>
</protein>
<keyword evidence="8" id="KW-1185">Reference proteome</keyword>
<dbReference type="Pfam" id="PF02826">
    <property type="entry name" value="2-Hacid_dh_C"/>
    <property type="match status" value="1"/>
</dbReference>
<dbReference type="PANTHER" id="PTHR10996">
    <property type="entry name" value="2-HYDROXYACID DEHYDROGENASE-RELATED"/>
    <property type="match status" value="1"/>
</dbReference>
<dbReference type="HOGENOM" id="CLU_019796_1_3_11"/>
<sequence>MRSSGTTMHPTTDNRPALLLAMGEGVADRLLTPAHRTRLTALTRTDAHLVAPDLTTSDPRVTTALAEAEILLTCWGATPLTADVLDRAPRLRAVVHAAGSVKHHVTEACWDRGLRVTSAAAANALPVAEYTLAAILFAGKRVLGSAQRYAELRTDHAWLAESADWGNYRRTVGIVGASRIGRRVIELLRPFDIEILLYDPYVEVPPPGVHLMTDLDELCARSTVVSVHAPQLPSTHHMIGAPQLAAMRDGTTLINTSRGSLIDEKSLLPHLTSGRLHATLDVTDPELPPPDSPLYTLPNVLLTPHVAGSLGNELHRMTDQALDEVARYVRGEPFAEEVRASDLTRSA</sequence>
<proteinExistence type="inferred from homology"/>
<organism evidence="7 8">
    <name type="scientific">Streptomyces venezuelae (strain ATCC 10712 / CBS 650.69 / DSM 40230 / JCM 4526 / NBRC 13096 / PD 04745)</name>
    <dbReference type="NCBI Taxonomy" id="953739"/>
    <lineage>
        <taxon>Bacteria</taxon>
        <taxon>Bacillati</taxon>
        <taxon>Actinomycetota</taxon>
        <taxon>Actinomycetes</taxon>
        <taxon>Kitasatosporales</taxon>
        <taxon>Streptomycetaceae</taxon>
        <taxon>Streptomyces</taxon>
    </lineage>
</organism>
<dbReference type="KEGG" id="sve:SVEN_4443"/>
<feature type="domain" description="D-isomer specific 2-hydroxyacid dehydrogenase NAD-binding" evidence="6">
    <location>
        <begin position="154"/>
        <end position="307"/>
    </location>
</feature>
<evidence type="ECO:0000256" key="2">
    <source>
        <dbReference type="ARBA" id="ARBA00023002"/>
    </source>
</evidence>
<dbReference type="GO" id="GO:0004617">
    <property type="term" value="F:phosphoglycerate dehydrogenase activity"/>
    <property type="evidence" value="ECO:0007669"/>
    <property type="project" value="UniProtKB-EC"/>
</dbReference>
<gene>
    <name evidence="7" type="ordered locus">SVEN_4443</name>
</gene>
<dbReference type="GO" id="GO:0016618">
    <property type="term" value="F:hydroxypyruvate reductase [NAD(P)H] activity"/>
    <property type="evidence" value="ECO:0007669"/>
    <property type="project" value="TreeGrafter"/>
</dbReference>
<evidence type="ECO:0000256" key="4">
    <source>
        <dbReference type="RuleBase" id="RU003719"/>
    </source>
</evidence>
<evidence type="ECO:0000259" key="5">
    <source>
        <dbReference type="Pfam" id="PF00389"/>
    </source>
</evidence>
<dbReference type="Proteomes" id="UP000006854">
    <property type="component" value="Chromosome"/>
</dbReference>
<feature type="domain" description="D-isomer specific 2-hydroxyacid dehydrogenase catalytic" evidence="5">
    <location>
        <begin position="60"/>
        <end position="338"/>
    </location>
</feature>
<evidence type="ECO:0000256" key="3">
    <source>
        <dbReference type="ARBA" id="ARBA00023027"/>
    </source>
</evidence>
<dbReference type="InterPro" id="IPR050223">
    <property type="entry name" value="D-isomer_2-hydroxyacid_DH"/>
</dbReference>
<dbReference type="InterPro" id="IPR006139">
    <property type="entry name" value="D-isomer_2_OHA_DH_cat_dom"/>
</dbReference>
<dbReference type="Gene3D" id="3.40.50.720">
    <property type="entry name" value="NAD(P)-binding Rossmann-like Domain"/>
    <property type="match status" value="2"/>
</dbReference>
<accession>F2RJZ5</accession>
<dbReference type="eggNOG" id="COG0111">
    <property type="taxonomic scope" value="Bacteria"/>
</dbReference>
<keyword evidence="2 4" id="KW-0560">Oxidoreductase</keyword>
<comment type="similarity">
    <text evidence="1 4">Belongs to the D-isomer specific 2-hydroxyacid dehydrogenase family.</text>
</comment>
<dbReference type="STRING" id="953739.SVEN_4443"/>
<name>F2RJZ5_STRVP</name>
<keyword evidence="3" id="KW-0520">NAD</keyword>
<dbReference type="CDD" id="cd12167">
    <property type="entry name" value="2-Hacid_dh_8"/>
    <property type="match status" value="1"/>
</dbReference>
<evidence type="ECO:0000256" key="1">
    <source>
        <dbReference type="ARBA" id="ARBA00005854"/>
    </source>
</evidence>
<dbReference type="PATRIC" id="fig|953739.5.peg.6946"/>
<dbReference type="InterPro" id="IPR036291">
    <property type="entry name" value="NAD(P)-bd_dom_sf"/>
</dbReference>
<dbReference type="GO" id="GO:0051287">
    <property type="term" value="F:NAD binding"/>
    <property type="evidence" value="ECO:0007669"/>
    <property type="project" value="InterPro"/>
</dbReference>
<dbReference type="SUPFAM" id="SSF52283">
    <property type="entry name" value="Formate/glycerate dehydrogenase catalytic domain-like"/>
    <property type="match status" value="1"/>
</dbReference>
<dbReference type="AlphaFoldDB" id="F2RJZ5"/>
<dbReference type="Pfam" id="PF00389">
    <property type="entry name" value="2-Hacid_dh"/>
    <property type="match status" value="1"/>
</dbReference>
<dbReference type="EC" id="1.1.1.95" evidence="7"/>
<dbReference type="InterPro" id="IPR006140">
    <property type="entry name" value="D-isomer_DH_NAD-bd"/>
</dbReference>
<dbReference type="GO" id="GO:0030267">
    <property type="term" value="F:glyoxylate reductase (NADPH) activity"/>
    <property type="evidence" value="ECO:0007669"/>
    <property type="project" value="TreeGrafter"/>
</dbReference>
<dbReference type="EMBL" id="FR845719">
    <property type="protein sequence ID" value="CCA57729.1"/>
    <property type="molecule type" value="Genomic_DNA"/>
</dbReference>
<dbReference type="SUPFAM" id="SSF51735">
    <property type="entry name" value="NAD(P)-binding Rossmann-fold domains"/>
    <property type="match status" value="1"/>
</dbReference>
<reference evidence="7 8" key="1">
    <citation type="journal article" date="2011" name="BMC Genomics">
        <title>Genome-wide analysis of the role of GlnR in Streptomyces venezuelae provides new insights into global nitrogen regulation in actinomycetes.</title>
        <authorList>
            <person name="Pullan S.T."/>
            <person name="Bibb M.J."/>
            <person name="Merrick M."/>
        </authorList>
    </citation>
    <scope>NUCLEOTIDE SEQUENCE [LARGE SCALE GENOMIC DNA]</scope>
    <source>
        <strain evidence="8">ATCC 10712 / CBS 650.69 / DSM 40230 / JCM 4526 / NBRC 13096 / PD 04745</strain>
    </source>
</reference>
<dbReference type="PANTHER" id="PTHR10996:SF178">
    <property type="entry name" value="2-HYDROXYACID DEHYDROGENASE YGL185C-RELATED"/>
    <property type="match status" value="1"/>
</dbReference>
<evidence type="ECO:0000313" key="7">
    <source>
        <dbReference type="EMBL" id="CCA57729.1"/>
    </source>
</evidence>
<dbReference type="GO" id="GO:0005829">
    <property type="term" value="C:cytosol"/>
    <property type="evidence" value="ECO:0007669"/>
    <property type="project" value="TreeGrafter"/>
</dbReference>
<evidence type="ECO:0000259" key="6">
    <source>
        <dbReference type="Pfam" id="PF02826"/>
    </source>
</evidence>
<evidence type="ECO:0000313" key="8">
    <source>
        <dbReference type="Proteomes" id="UP000006854"/>
    </source>
</evidence>